<comment type="caution">
    <text evidence="6">The sequence shown here is derived from an EMBL/GenBank/DDBJ whole genome shotgun (WGS) entry which is preliminary data.</text>
</comment>
<evidence type="ECO:0000313" key="6">
    <source>
        <dbReference type="EMBL" id="MBF8437336.1"/>
    </source>
</evidence>
<dbReference type="GO" id="GO:0005886">
    <property type="term" value="C:plasma membrane"/>
    <property type="evidence" value="ECO:0007669"/>
    <property type="project" value="TreeGrafter"/>
</dbReference>
<organism evidence="6 7">
    <name type="scientific">Halonatronomonas betaini</name>
    <dbReference type="NCBI Taxonomy" id="2778430"/>
    <lineage>
        <taxon>Bacteria</taxon>
        <taxon>Bacillati</taxon>
        <taxon>Bacillota</taxon>
        <taxon>Clostridia</taxon>
        <taxon>Halanaerobiales</taxon>
        <taxon>Halarsenatibacteraceae</taxon>
        <taxon>Halonatronomonas</taxon>
    </lineage>
</organism>
<feature type="transmembrane region" description="Helical" evidence="5">
    <location>
        <begin position="152"/>
        <end position="175"/>
    </location>
</feature>
<evidence type="ECO:0000313" key="7">
    <source>
        <dbReference type="Proteomes" id="UP000621436"/>
    </source>
</evidence>
<name>A0A931F840_9FIRM</name>
<dbReference type="AlphaFoldDB" id="A0A931F840"/>
<dbReference type="CDD" id="cd09325">
    <property type="entry name" value="TDT_C4-dicarb_trans"/>
    <property type="match status" value="1"/>
</dbReference>
<dbReference type="InterPro" id="IPR004695">
    <property type="entry name" value="SLAC1/Mae1/Ssu1/TehA"/>
</dbReference>
<feature type="transmembrane region" description="Helical" evidence="5">
    <location>
        <begin position="96"/>
        <end position="116"/>
    </location>
</feature>
<keyword evidence="7" id="KW-1185">Reference proteome</keyword>
<feature type="transmembrane region" description="Helical" evidence="5">
    <location>
        <begin position="69"/>
        <end position="90"/>
    </location>
</feature>
<feature type="transmembrane region" description="Helical" evidence="5">
    <location>
        <begin position="242"/>
        <end position="261"/>
    </location>
</feature>
<evidence type="ECO:0000256" key="4">
    <source>
        <dbReference type="ARBA" id="ARBA00023136"/>
    </source>
</evidence>
<dbReference type="Proteomes" id="UP000621436">
    <property type="component" value="Unassembled WGS sequence"/>
</dbReference>
<proteinExistence type="predicted"/>
<feature type="transmembrane region" description="Helical" evidence="5">
    <location>
        <begin position="187"/>
        <end position="209"/>
    </location>
</feature>
<protein>
    <submittedName>
        <fullName evidence="6">TDT family transporter</fullName>
    </submittedName>
</protein>
<keyword evidence="3 5" id="KW-1133">Transmembrane helix</keyword>
<keyword evidence="4 5" id="KW-0472">Membrane</keyword>
<feature type="transmembrane region" description="Helical" evidence="5">
    <location>
        <begin position="281"/>
        <end position="304"/>
    </location>
</feature>
<evidence type="ECO:0000256" key="5">
    <source>
        <dbReference type="SAM" id="Phobius"/>
    </source>
</evidence>
<dbReference type="GO" id="GO:0046583">
    <property type="term" value="F:monoatomic cation efflux transmembrane transporter activity"/>
    <property type="evidence" value="ECO:0007669"/>
    <property type="project" value="TreeGrafter"/>
</dbReference>
<accession>A0A931F840</accession>
<dbReference type="InterPro" id="IPR052951">
    <property type="entry name" value="Tellurite_res_ion_channel"/>
</dbReference>
<dbReference type="PANTHER" id="PTHR37955">
    <property type="entry name" value="TELLURITE RESISTANCE PROTEIN TEHA"/>
    <property type="match status" value="1"/>
</dbReference>
<dbReference type="EMBL" id="JADPIE010000005">
    <property type="protein sequence ID" value="MBF8437336.1"/>
    <property type="molecule type" value="Genomic_DNA"/>
</dbReference>
<dbReference type="Pfam" id="PF03595">
    <property type="entry name" value="SLAC1"/>
    <property type="match status" value="1"/>
</dbReference>
<feature type="transmembrane region" description="Helical" evidence="5">
    <location>
        <begin position="215"/>
        <end position="235"/>
    </location>
</feature>
<dbReference type="RefSeq" id="WP_270454310.1">
    <property type="nucleotide sequence ID" value="NZ_JADPIE010000005.1"/>
</dbReference>
<feature type="transmembrane region" description="Helical" evidence="5">
    <location>
        <begin position="128"/>
        <end position="146"/>
    </location>
</feature>
<feature type="transmembrane region" description="Helical" evidence="5">
    <location>
        <begin position="12"/>
        <end position="32"/>
    </location>
</feature>
<evidence type="ECO:0000256" key="1">
    <source>
        <dbReference type="ARBA" id="ARBA00004141"/>
    </source>
</evidence>
<feature type="transmembrane region" description="Helical" evidence="5">
    <location>
        <begin position="38"/>
        <end position="57"/>
    </location>
</feature>
<reference evidence="6" key="1">
    <citation type="submission" date="2020-11" db="EMBL/GenBank/DDBJ databases">
        <title>Halonatronomonas betainensis gen. nov., sp. nov. a novel haloalkaliphilic representative of the family Halanaerobiacae capable of betaine degradation.</title>
        <authorList>
            <person name="Boltyanskaya Y."/>
            <person name="Kevbrin V."/>
            <person name="Detkova E."/>
            <person name="Grouzdev D.S."/>
            <person name="Koziaeva V."/>
            <person name="Zhilina T."/>
        </authorList>
    </citation>
    <scope>NUCLEOTIDE SEQUENCE</scope>
    <source>
        <strain evidence="6">Z-7014</strain>
    </source>
</reference>
<gene>
    <name evidence="6" type="ORF">I0Q91_09615</name>
</gene>
<dbReference type="InterPro" id="IPR038665">
    <property type="entry name" value="Voltage-dep_anion_channel_sf"/>
</dbReference>
<dbReference type="PANTHER" id="PTHR37955:SF1">
    <property type="entry name" value="DEP DOMAIN-CONTAINING PROTEIN"/>
    <property type="match status" value="1"/>
</dbReference>
<evidence type="ECO:0000256" key="2">
    <source>
        <dbReference type="ARBA" id="ARBA00022692"/>
    </source>
</evidence>
<evidence type="ECO:0000256" key="3">
    <source>
        <dbReference type="ARBA" id="ARBA00022989"/>
    </source>
</evidence>
<dbReference type="Gene3D" id="1.50.10.150">
    <property type="entry name" value="Voltage-dependent anion channel"/>
    <property type="match status" value="1"/>
</dbReference>
<sequence length="310" mass="34222">MDQLKSCFRSTPVPVAGLMLGLAGLGNLVQPYGNHFRYTSGAIAFIVILLLLGRFIIDNNGFLNELDNPVVASVAPAFSMGIIILAGYLAPHIPEIARVIWYTGIILHGIFVLLFSTKYLLNFNIKKVFPSYFIVYVGIVVASVTAPAFERLFLGQVIFWAGFIGYMVFLPIVTYRVIMIREIKKPALPTIAIFTAPAGLCLAGYMAAFPEKSSLMVGWLTFLTVVMISSVIIYLPKMLAVGFCPSFSAFTFPFVITAIGLRMVTNYLTAEYGITLLRYPALIVEFLAIGLVLFVLTLYSIYILKNTFSK</sequence>
<comment type="subcellular location">
    <subcellularLocation>
        <location evidence="1">Membrane</location>
        <topology evidence="1">Multi-pass membrane protein</topology>
    </subcellularLocation>
</comment>
<keyword evidence="2 5" id="KW-0812">Transmembrane</keyword>